<name>A0A915HJJ6_ROMCU</name>
<sequence>MQVPHQVSRIFSSKNEKVGYQSLRSISNLNFQLCTLIFDEGLDDKVWLKLLPAYGKHLKQQTHCG</sequence>
<evidence type="ECO:0000313" key="1">
    <source>
        <dbReference type="Proteomes" id="UP000887565"/>
    </source>
</evidence>
<keyword evidence="1" id="KW-1185">Reference proteome</keyword>
<proteinExistence type="predicted"/>
<dbReference type="WBParaSite" id="nRc.2.0.1.t01614-RA">
    <property type="protein sequence ID" value="nRc.2.0.1.t01614-RA"/>
    <property type="gene ID" value="nRc.2.0.1.g01614"/>
</dbReference>
<organism evidence="1 2">
    <name type="scientific">Romanomermis culicivorax</name>
    <name type="common">Nematode worm</name>
    <dbReference type="NCBI Taxonomy" id="13658"/>
    <lineage>
        <taxon>Eukaryota</taxon>
        <taxon>Metazoa</taxon>
        <taxon>Ecdysozoa</taxon>
        <taxon>Nematoda</taxon>
        <taxon>Enoplea</taxon>
        <taxon>Dorylaimia</taxon>
        <taxon>Mermithida</taxon>
        <taxon>Mermithoidea</taxon>
        <taxon>Mermithidae</taxon>
        <taxon>Romanomermis</taxon>
    </lineage>
</organism>
<dbReference type="Proteomes" id="UP000887565">
    <property type="component" value="Unplaced"/>
</dbReference>
<evidence type="ECO:0000313" key="2">
    <source>
        <dbReference type="WBParaSite" id="nRc.2.0.1.t01614-RA"/>
    </source>
</evidence>
<reference evidence="2" key="1">
    <citation type="submission" date="2022-11" db="UniProtKB">
        <authorList>
            <consortium name="WormBaseParasite"/>
        </authorList>
    </citation>
    <scope>IDENTIFICATION</scope>
</reference>
<accession>A0A915HJJ6</accession>
<protein>
    <submittedName>
        <fullName evidence="2">Uncharacterized protein</fullName>
    </submittedName>
</protein>
<dbReference type="AlphaFoldDB" id="A0A915HJJ6"/>